<dbReference type="AlphaFoldDB" id="A0AAE0CTG1"/>
<dbReference type="EMBL" id="JANJYI010000001">
    <property type="protein sequence ID" value="KAK2662950.1"/>
    <property type="molecule type" value="Genomic_DNA"/>
</dbReference>
<protein>
    <recommendedName>
        <fullName evidence="3">Protein ALP1-like</fullName>
    </recommendedName>
</protein>
<dbReference type="Proteomes" id="UP001280121">
    <property type="component" value="Unassembled WGS sequence"/>
</dbReference>
<organism evidence="1 2">
    <name type="scientific">Dipteronia dyeriana</name>
    <dbReference type="NCBI Taxonomy" id="168575"/>
    <lineage>
        <taxon>Eukaryota</taxon>
        <taxon>Viridiplantae</taxon>
        <taxon>Streptophyta</taxon>
        <taxon>Embryophyta</taxon>
        <taxon>Tracheophyta</taxon>
        <taxon>Spermatophyta</taxon>
        <taxon>Magnoliopsida</taxon>
        <taxon>eudicotyledons</taxon>
        <taxon>Gunneridae</taxon>
        <taxon>Pentapetalae</taxon>
        <taxon>rosids</taxon>
        <taxon>malvids</taxon>
        <taxon>Sapindales</taxon>
        <taxon>Sapindaceae</taxon>
        <taxon>Hippocastanoideae</taxon>
        <taxon>Acereae</taxon>
        <taxon>Dipteronia</taxon>
    </lineage>
</organism>
<dbReference type="InterPro" id="IPR006912">
    <property type="entry name" value="Harbinger_derived_prot"/>
</dbReference>
<sequence>MACIFWFAWYDINVLEASHLFSNLTQGIAPPAHYVIQGKEYNMGYYLADGIYPKWSTLVQTIHDPRGPKKKIFAMKQEACRKDVECAFGVLQSRFAIVAEPARFWHKHILHDIMTTCIIMHNMIIADERDVTASIEDHMETPTSEVEMVLDENTRFQQFLSRHRGIRDKDAHIAL</sequence>
<dbReference type="PANTHER" id="PTHR47150">
    <property type="entry name" value="OS12G0169200 PROTEIN"/>
    <property type="match status" value="1"/>
</dbReference>
<gene>
    <name evidence="1" type="ORF">Ddye_001524</name>
</gene>
<keyword evidence="2" id="KW-1185">Reference proteome</keyword>
<name>A0AAE0CTG1_9ROSI</name>
<accession>A0AAE0CTG1</accession>
<evidence type="ECO:0008006" key="3">
    <source>
        <dbReference type="Google" id="ProtNLM"/>
    </source>
</evidence>
<comment type="caution">
    <text evidence="1">The sequence shown here is derived from an EMBL/GenBank/DDBJ whole genome shotgun (WGS) entry which is preliminary data.</text>
</comment>
<reference evidence="1" key="1">
    <citation type="journal article" date="2023" name="Plant J.">
        <title>Genome sequences and population genomics provide insights into the demographic history, inbreeding, and mutation load of two 'living fossil' tree species of Dipteronia.</title>
        <authorList>
            <person name="Feng Y."/>
            <person name="Comes H.P."/>
            <person name="Chen J."/>
            <person name="Zhu S."/>
            <person name="Lu R."/>
            <person name="Zhang X."/>
            <person name="Li P."/>
            <person name="Qiu J."/>
            <person name="Olsen K.M."/>
            <person name="Qiu Y."/>
        </authorList>
    </citation>
    <scope>NUCLEOTIDE SEQUENCE</scope>
    <source>
        <strain evidence="1">KIB01</strain>
    </source>
</reference>
<proteinExistence type="predicted"/>
<evidence type="ECO:0000313" key="1">
    <source>
        <dbReference type="EMBL" id="KAK2662950.1"/>
    </source>
</evidence>
<dbReference type="Pfam" id="PF04827">
    <property type="entry name" value="Plant_tran"/>
    <property type="match status" value="1"/>
</dbReference>
<evidence type="ECO:0000313" key="2">
    <source>
        <dbReference type="Proteomes" id="UP001280121"/>
    </source>
</evidence>
<dbReference type="PANTHER" id="PTHR47150:SF7">
    <property type="entry name" value="NUCLEASE"/>
    <property type="match status" value="1"/>
</dbReference>